<dbReference type="InterPro" id="IPR021301">
    <property type="entry name" value="DUF2779"/>
</dbReference>
<gene>
    <name evidence="2" type="ORF">DWW32_08960</name>
</gene>
<evidence type="ECO:0000313" key="3">
    <source>
        <dbReference type="Proteomes" id="UP000265489"/>
    </source>
</evidence>
<dbReference type="AlphaFoldDB" id="A0A395W9N0"/>
<reference evidence="2 3" key="1">
    <citation type="submission" date="2018-08" db="EMBL/GenBank/DDBJ databases">
        <title>A genome reference for cultivated species of the human gut microbiota.</title>
        <authorList>
            <person name="Zou Y."/>
            <person name="Xue W."/>
            <person name="Luo G."/>
        </authorList>
    </citation>
    <scope>NUCLEOTIDE SEQUENCE [LARGE SCALE GENOMIC DNA]</scope>
    <source>
        <strain evidence="2 3">AF15-20</strain>
    </source>
</reference>
<feature type="domain" description="DUF2779" evidence="1">
    <location>
        <begin position="299"/>
        <end position="421"/>
    </location>
</feature>
<protein>
    <submittedName>
        <fullName evidence="2">DUF2779 domain-containing protein</fullName>
    </submittedName>
</protein>
<dbReference type="EMBL" id="QRYQ01000018">
    <property type="protein sequence ID" value="RGU90318.1"/>
    <property type="molecule type" value="Genomic_DNA"/>
</dbReference>
<name>A0A395W9N0_9FIRM</name>
<dbReference type="Proteomes" id="UP000265489">
    <property type="component" value="Unassembled WGS sequence"/>
</dbReference>
<sequence>MVKSFMLHVSDLMREMKCDCFCWNSVHNSIHQESFYKMDCPFSNLWQTYLNATNCGLGHSMDSNEQSLKLLEENDVVCFARFEYKECRTKIPYLKKVENGYMAVYPHLSAYPKENEALIMKINEIILSHCGIHVTQNRIVYLNKEYIRKESLDLNELLCTSDKLFNKRNHLSKTIAECMDEVDIDLDRWIERTKEILNRTSITPVRTKQCTALRRCNYYPVCFDESNEPDDSILFFTTNQHKLDAYNRGIRHIHELPLNQIEGFRLQYAQYMASKTNKPFMDRAALKVWMKQIQYPISYLDFEWDTFAIPPYENMKPFDVLCFQYSLHVETQDGNLKHYNFFESKDCRRHFIEQLIQDLPKTGTILVYNMEGAEKLRLKQLASQFEEYREELDSICSRMVDLSKPFEAGLYYNSKMRGHYSLKSILPVFSKDVSYLDLDIQNGLNAVFAYRTYDDKDEEEKNEVKKAISTYCQMDTYAEYIVYHGLIEEVKNNA</sequence>
<comment type="caution">
    <text evidence="2">The sequence shown here is derived from an EMBL/GenBank/DDBJ whole genome shotgun (WGS) entry which is preliminary data.</text>
</comment>
<dbReference type="Pfam" id="PF11074">
    <property type="entry name" value="DUF2779"/>
    <property type="match status" value="1"/>
</dbReference>
<accession>A0A395W9N0</accession>
<organism evidence="2 3">
    <name type="scientific">Holdemanella biformis</name>
    <dbReference type="NCBI Taxonomy" id="1735"/>
    <lineage>
        <taxon>Bacteria</taxon>
        <taxon>Bacillati</taxon>
        <taxon>Bacillota</taxon>
        <taxon>Erysipelotrichia</taxon>
        <taxon>Erysipelotrichales</taxon>
        <taxon>Erysipelotrichaceae</taxon>
        <taxon>Holdemanella</taxon>
    </lineage>
</organism>
<proteinExistence type="predicted"/>
<evidence type="ECO:0000259" key="1">
    <source>
        <dbReference type="Pfam" id="PF11074"/>
    </source>
</evidence>
<evidence type="ECO:0000313" key="2">
    <source>
        <dbReference type="EMBL" id="RGU90318.1"/>
    </source>
</evidence>